<comment type="caution">
    <text evidence="1">The sequence shown here is derived from an EMBL/GenBank/DDBJ whole genome shotgun (WGS) entry which is preliminary data.</text>
</comment>
<dbReference type="Proteomes" id="UP000078090">
    <property type="component" value="Unassembled WGS sequence"/>
</dbReference>
<dbReference type="OrthoDB" id="5573309at2"/>
<accession>A0A177MD41</accession>
<dbReference type="EMBL" id="LUUG01000076">
    <property type="protein sequence ID" value="OAI03592.1"/>
    <property type="molecule type" value="Genomic_DNA"/>
</dbReference>
<evidence type="ECO:0000313" key="1">
    <source>
        <dbReference type="EMBL" id="OAI03592.1"/>
    </source>
</evidence>
<dbReference type="RefSeq" id="WP_064008938.1">
    <property type="nucleotide sequence ID" value="NZ_LUUG01000076.1"/>
</dbReference>
<sequence length="158" mass="17339">MSQHLISLTLSDNDLTEIDAALKTLEDRFAGFLILTPEERRTILKMGDKTEAFCRQTLTVATQNTQAIPPGLDVVEAQSDMATLDKLRPRLHRLRDLLSRGEDTDMALGSDIYSFSLDAYASLKIAGKGAGLETLRQAMSVRFNRGAKAKTLATQPNG</sequence>
<name>A0A177MD41_METMH</name>
<proteinExistence type="predicted"/>
<evidence type="ECO:0000313" key="2">
    <source>
        <dbReference type="Proteomes" id="UP000078090"/>
    </source>
</evidence>
<organism evidence="1 2">
    <name type="scientific">Methylomonas methanica</name>
    <dbReference type="NCBI Taxonomy" id="421"/>
    <lineage>
        <taxon>Bacteria</taxon>
        <taxon>Pseudomonadati</taxon>
        <taxon>Pseudomonadota</taxon>
        <taxon>Gammaproteobacteria</taxon>
        <taxon>Methylococcales</taxon>
        <taxon>Methylococcaceae</taxon>
        <taxon>Methylomonas</taxon>
    </lineage>
</organism>
<gene>
    <name evidence="1" type="ORF">A1332_15430</name>
</gene>
<dbReference type="AlphaFoldDB" id="A0A177MD41"/>
<reference evidence="1 2" key="1">
    <citation type="submission" date="2016-03" db="EMBL/GenBank/DDBJ databases">
        <authorList>
            <person name="Ploux O."/>
        </authorList>
    </citation>
    <scope>NUCLEOTIDE SEQUENCE [LARGE SCALE GENOMIC DNA]</scope>
    <source>
        <strain evidence="1 2">R-45363</strain>
    </source>
</reference>
<protein>
    <submittedName>
        <fullName evidence="1">Uncharacterized protein</fullName>
    </submittedName>
</protein>